<name>S4R5A1_PETMA</name>
<dbReference type="Ensembl" id="ENSPMAT00000000382.1">
    <property type="protein sequence ID" value="ENSPMAP00000000381.1"/>
    <property type="gene ID" value="ENSPMAG00000000337.1"/>
</dbReference>
<evidence type="ECO:0000313" key="13">
    <source>
        <dbReference type="Ensembl" id="ENSPMAP00000000381.1"/>
    </source>
</evidence>
<dbReference type="Pfam" id="PF22941">
    <property type="entry name" value="TADA2A-like_3rd"/>
    <property type="match status" value="1"/>
</dbReference>
<dbReference type="InterPro" id="IPR000433">
    <property type="entry name" value="Znf_ZZ"/>
</dbReference>
<keyword evidence="4 7" id="KW-0805">Transcription regulation</keyword>
<evidence type="ECO:0000259" key="10">
    <source>
        <dbReference type="PROSITE" id="PS50135"/>
    </source>
</evidence>
<evidence type="ECO:0000259" key="9">
    <source>
        <dbReference type="PROSITE" id="PS50090"/>
    </source>
</evidence>
<dbReference type="GeneTree" id="ENSGT00940000156751"/>
<keyword evidence="1" id="KW-0479">Metal-binding</keyword>
<feature type="domain" description="SWIRM" evidence="11">
    <location>
        <begin position="358"/>
        <end position="445"/>
    </location>
</feature>
<dbReference type="InterPro" id="IPR036388">
    <property type="entry name" value="WH-like_DNA-bd_sf"/>
</dbReference>
<dbReference type="Pfam" id="PF25299">
    <property type="entry name" value="ZZ_ADA2"/>
    <property type="match status" value="1"/>
</dbReference>
<dbReference type="CDD" id="cd00167">
    <property type="entry name" value="SANT"/>
    <property type="match status" value="1"/>
</dbReference>
<dbReference type="GO" id="GO:0006338">
    <property type="term" value="P:chromatin remodeling"/>
    <property type="evidence" value="ECO:0007669"/>
    <property type="project" value="TreeGrafter"/>
</dbReference>
<evidence type="ECO:0000256" key="7">
    <source>
        <dbReference type="PIRNR" id="PIRNR025024"/>
    </source>
</evidence>
<dbReference type="InterPro" id="IPR016827">
    <property type="entry name" value="Ada2/TADA2"/>
</dbReference>
<dbReference type="FunFam" id="1.10.10.60:FF:000110">
    <property type="entry name" value="Transcriptional adapter"/>
    <property type="match status" value="1"/>
</dbReference>
<evidence type="ECO:0000259" key="12">
    <source>
        <dbReference type="PROSITE" id="PS51293"/>
    </source>
</evidence>
<dbReference type="GO" id="GO:0140672">
    <property type="term" value="C:ATAC complex"/>
    <property type="evidence" value="ECO:0007669"/>
    <property type="project" value="UniProtKB-ARBA"/>
</dbReference>
<dbReference type="PROSITE" id="PS50934">
    <property type="entry name" value="SWIRM"/>
    <property type="match status" value="1"/>
</dbReference>
<dbReference type="Pfam" id="PF04433">
    <property type="entry name" value="SWIRM"/>
    <property type="match status" value="1"/>
</dbReference>
<keyword evidence="6 7" id="KW-0539">Nucleus</keyword>
<dbReference type="PANTHER" id="PTHR12374:SF20">
    <property type="entry name" value="TRANSCRIPTIONAL ADAPTER 2-ALPHA"/>
    <property type="match status" value="1"/>
</dbReference>
<evidence type="ECO:0000256" key="5">
    <source>
        <dbReference type="ARBA" id="ARBA00023163"/>
    </source>
</evidence>
<evidence type="ECO:0000256" key="2">
    <source>
        <dbReference type="ARBA" id="ARBA00022771"/>
    </source>
</evidence>
<dbReference type="FunFam" id="1.10.10.10:FF:000087">
    <property type="entry name" value="Transcriptional adapter 2"/>
    <property type="match status" value="1"/>
</dbReference>
<dbReference type="AlphaFoldDB" id="S4R5A1"/>
<dbReference type="GO" id="GO:0008270">
    <property type="term" value="F:zinc ion binding"/>
    <property type="evidence" value="ECO:0007669"/>
    <property type="project" value="UniProtKB-KW"/>
</dbReference>
<proteinExistence type="predicted"/>
<organism evidence="13">
    <name type="scientific">Petromyzon marinus</name>
    <name type="common">Sea lamprey</name>
    <dbReference type="NCBI Taxonomy" id="7757"/>
    <lineage>
        <taxon>Eukaryota</taxon>
        <taxon>Metazoa</taxon>
        <taxon>Chordata</taxon>
        <taxon>Craniata</taxon>
        <taxon>Vertebrata</taxon>
        <taxon>Cyclostomata</taxon>
        <taxon>Hyperoartia</taxon>
        <taxon>Petromyzontiformes</taxon>
        <taxon>Petromyzontidae</taxon>
        <taxon>Petromyzon</taxon>
    </lineage>
</organism>
<dbReference type="GO" id="GO:0005634">
    <property type="term" value="C:nucleus"/>
    <property type="evidence" value="ECO:0007669"/>
    <property type="project" value="UniProtKB-SubCell"/>
</dbReference>
<dbReference type="HOGENOM" id="CLU_018273_2_1_1"/>
<dbReference type="InterPro" id="IPR017884">
    <property type="entry name" value="SANT_dom"/>
</dbReference>
<dbReference type="PROSITE" id="PS50135">
    <property type="entry name" value="ZF_ZZ_2"/>
    <property type="match status" value="1"/>
</dbReference>
<dbReference type="GO" id="GO:0003682">
    <property type="term" value="F:chromatin binding"/>
    <property type="evidence" value="ECO:0007669"/>
    <property type="project" value="TreeGrafter"/>
</dbReference>
<dbReference type="SUPFAM" id="SSF57850">
    <property type="entry name" value="RING/U-box"/>
    <property type="match status" value="1"/>
</dbReference>
<dbReference type="STRING" id="7757.ENSPMAP00000000381"/>
<comment type="subcellular location">
    <subcellularLocation>
        <location evidence="7">Nucleus</location>
    </subcellularLocation>
</comment>
<feature type="domain" description="ZZ-type" evidence="10">
    <location>
        <begin position="12"/>
        <end position="69"/>
    </location>
</feature>
<dbReference type="PANTHER" id="PTHR12374">
    <property type="entry name" value="TRANSCRIPTIONAL ADAPTOR 2 ADA2 -RELATED"/>
    <property type="match status" value="1"/>
</dbReference>
<dbReference type="InterPro" id="IPR041983">
    <property type="entry name" value="ADA2-like_ZZ"/>
</dbReference>
<dbReference type="SUPFAM" id="SSF46689">
    <property type="entry name" value="Homeodomain-like"/>
    <property type="match status" value="2"/>
</dbReference>
<reference evidence="13" key="2">
    <citation type="submission" date="2025-09" db="UniProtKB">
        <authorList>
            <consortium name="Ensembl"/>
        </authorList>
    </citation>
    <scope>IDENTIFICATION</scope>
</reference>
<reference evidence="13" key="1">
    <citation type="submission" date="2025-08" db="UniProtKB">
        <authorList>
            <consortium name="Ensembl"/>
        </authorList>
    </citation>
    <scope>IDENTIFICATION</scope>
</reference>
<dbReference type="InterPro" id="IPR055141">
    <property type="entry name" value="TADA2A_B-like_dom"/>
</dbReference>
<sequence>MDRLSAGNVDPFARPPCPGCSSYLVEPYIKCSQCGPPPLLLCLQCFAQGLELRSHRSEHSYEIVTTDFPVLDIGWTAQEEMTLLEAVLDCGLGNWQDVANQMRRKSKEECEWHYMERYINNPHFASPAAGTGPSDRAEATAVAAPVAFQACEDPPRPGLDSAVAREMAGYMPARSDFCQEFDNYAEWDLRDIDFVEDDSDVLRALKMAVVEIYHSRLKERQRRKKIVRDYGLINLRKFQVLERQNSKEVRDLSEAIRPFAKTMKPLEMDMLIESYALECELRKDVQRLQDYRVCGVTTFRGARVYERLLVRREEEKLRRTVLQDVMQYVQDPNACQQWLQRQAALDAGRNPGGPIIPSLGRRNAPPLDLTGLPGTERLNEQEKELCQAVRLVPEAYLEYRGALAAESRKLGGLRLAQARALIKIDVNKTRKLYDFLLREGYISKG</sequence>
<dbReference type="PROSITE" id="PS51293">
    <property type="entry name" value="SANT"/>
    <property type="match status" value="1"/>
</dbReference>
<feature type="domain" description="SANT" evidence="12">
    <location>
        <begin position="75"/>
        <end position="122"/>
    </location>
</feature>
<keyword evidence="5 7" id="KW-0804">Transcription</keyword>
<evidence type="ECO:0000256" key="8">
    <source>
        <dbReference type="PROSITE-ProRule" id="PRU00228"/>
    </source>
</evidence>
<evidence type="ECO:0000256" key="6">
    <source>
        <dbReference type="ARBA" id="ARBA00023242"/>
    </source>
</evidence>
<dbReference type="GO" id="GO:0003713">
    <property type="term" value="F:transcription coactivator activity"/>
    <property type="evidence" value="ECO:0007669"/>
    <property type="project" value="InterPro"/>
</dbReference>
<dbReference type="SMART" id="SM00717">
    <property type="entry name" value="SANT"/>
    <property type="match status" value="1"/>
</dbReference>
<evidence type="ECO:0000256" key="3">
    <source>
        <dbReference type="ARBA" id="ARBA00022833"/>
    </source>
</evidence>
<evidence type="ECO:0000256" key="4">
    <source>
        <dbReference type="ARBA" id="ARBA00023015"/>
    </source>
</evidence>
<dbReference type="OMA" id="YNGNHRP"/>
<accession>S4R5A1</accession>
<feature type="domain" description="Myb-like" evidence="9">
    <location>
        <begin position="75"/>
        <end position="118"/>
    </location>
</feature>
<dbReference type="InterPro" id="IPR007526">
    <property type="entry name" value="SWIRM"/>
</dbReference>
<keyword evidence="2 8" id="KW-0863">Zinc-finger</keyword>
<dbReference type="PIRSF" id="PIRSF025024">
    <property type="entry name" value="Transcriptional_adaptor_2"/>
    <property type="match status" value="1"/>
</dbReference>
<dbReference type="Gene3D" id="1.10.10.60">
    <property type="entry name" value="Homeodomain-like"/>
    <property type="match status" value="1"/>
</dbReference>
<dbReference type="Pfam" id="PF00249">
    <property type="entry name" value="Myb_DNA-binding"/>
    <property type="match status" value="1"/>
</dbReference>
<dbReference type="CDD" id="cd02335">
    <property type="entry name" value="ZZ_ADA2"/>
    <property type="match status" value="1"/>
</dbReference>
<evidence type="ECO:0000259" key="11">
    <source>
        <dbReference type="PROSITE" id="PS50934"/>
    </source>
</evidence>
<dbReference type="InterPro" id="IPR009057">
    <property type="entry name" value="Homeodomain-like_sf"/>
</dbReference>
<dbReference type="InterPro" id="IPR001005">
    <property type="entry name" value="SANT/Myb"/>
</dbReference>
<dbReference type="GO" id="GO:0006357">
    <property type="term" value="P:regulation of transcription by RNA polymerase II"/>
    <property type="evidence" value="ECO:0007669"/>
    <property type="project" value="InterPro"/>
</dbReference>
<protein>
    <recommendedName>
        <fullName evidence="7">Transcriptional adapter</fullName>
    </recommendedName>
</protein>
<evidence type="ECO:0000256" key="1">
    <source>
        <dbReference type="ARBA" id="ARBA00022723"/>
    </source>
</evidence>
<dbReference type="PROSITE" id="PS50090">
    <property type="entry name" value="MYB_LIKE"/>
    <property type="match status" value="1"/>
</dbReference>
<dbReference type="Gene3D" id="1.10.10.10">
    <property type="entry name" value="Winged helix-like DNA-binding domain superfamily/Winged helix DNA-binding domain"/>
    <property type="match status" value="1"/>
</dbReference>
<keyword evidence="3" id="KW-0862">Zinc</keyword>